<organism evidence="1">
    <name type="scientific">Octopus bimaculoides</name>
    <name type="common">California two-spotted octopus</name>
    <dbReference type="NCBI Taxonomy" id="37653"/>
    <lineage>
        <taxon>Eukaryota</taxon>
        <taxon>Metazoa</taxon>
        <taxon>Spiralia</taxon>
        <taxon>Lophotrochozoa</taxon>
        <taxon>Mollusca</taxon>
        <taxon>Cephalopoda</taxon>
        <taxon>Coleoidea</taxon>
        <taxon>Octopodiformes</taxon>
        <taxon>Octopoda</taxon>
        <taxon>Incirrata</taxon>
        <taxon>Octopodidae</taxon>
        <taxon>Octopus</taxon>
    </lineage>
</organism>
<protein>
    <submittedName>
        <fullName evidence="1">Uncharacterized protein</fullName>
    </submittedName>
</protein>
<dbReference type="EMBL" id="KQ420052">
    <property type="protein sequence ID" value="KOF81486.1"/>
    <property type="molecule type" value="Genomic_DNA"/>
</dbReference>
<proteinExistence type="predicted"/>
<dbReference type="AlphaFoldDB" id="A0A0L8GWP8"/>
<gene>
    <name evidence="1" type="ORF">OCBIM_22026446mg</name>
</gene>
<sequence length="55" mass="6517">MIRIVDSCASHIKLAMKENWFRKVQTYRIQGLPPWAFLIMLIAKLSFNRKLQVLV</sequence>
<accession>A0A0L8GWP8</accession>
<evidence type="ECO:0000313" key="1">
    <source>
        <dbReference type="EMBL" id="KOF81486.1"/>
    </source>
</evidence>
<reference evidence="1" key="1">
    <citation type="submission" date="2015-07" db="EMBL/GenBank/DDBJ databases">
        <title>MeaNS - Measles Nucleotide Surveillance Program.</title>
        <authorList>
            <person name="Tran T."/>
            <person name="Druce J."/>
        </authorList>
    </citation>
    <scope>NUCLEOTIDE SEQUENCE</scope>
    <source>
        <strain evidence="1">UCB-OBI-ISO-001</strain>
        <tissue evidence="1">Gonad</tissue>
    </source>
</reference>
<name>A0A0L8GWP8_OCTBM</name>